<evidence type="ECO:0000313" key="1">
    <source>
        <dbReference type="EMBL" id="MBO1885131.1"/>
    </source>
</evidence>
<organism evidence="1 2">
    <name type="scientific">Capnocytophaga bilenii</name>
    <dbReference type="NCBI Taxonomy" id="2819369"/>
    <lineage>
        <taxon>Bacteria</taxon>
        <taxon>Pseudomonadati</taxon>
        <taxon>Bacteroidota</taxon>
        <taxon>Flavobacteriia</taxon>
        <taxon>Flavobacteriales</taxon>
        <taxon>Flavobacteriaceae</taxon>
        <taxon>Capnocytophaga</taxon>
    </lineage>
</organism>
<proteinExistence type="predicted"/>
<gene>
    <name evidence="1" type="ORF">J4N46_12095</name>
</gene>
<dbReference type="EMBL" id="JAGDYP010000013">
    <property type="protein sequence ID" value="MBO1885131.1"/>
    <property type="molecule type" value="Genomic_DNA"/>
</dbReference>
<sequence>MKLDISPWNEKYARFKLKKGQVNIALGKGEALKIFNDNILEFKFVKEIKN</sequence>
<protein>
    <submittedName>
        <fullName evidence="1">Uncharacterized protein</fullName>
    </submittedName>
</protein>
<accession>A0ABS3Q0L5</accession>
<name>A0ABS3Q0L5_9FLAO</name>
<dbReference type="Proteomes" id="UP000681610">
    <property type="component" value="Unassembled WGS sequence"/>
</dbReference>
<evidence type="ECO:0000313" key="2">
    <source>
        <dbReference type="Proteomes" id="UP000681610"/>
    </source>
</evidence>
<comment type="caution">
    <text evidence="1">The sequence shown here is derived from an EMBL/GenBank/DDBJ whole genome shotgun (WGS) entry which is preliminary data.</text>
</comment>
<keyword evidence="2" id="KW-1185">Reference proteome</keyword>
<reference evidence="1 2" key="1">
    <citation type="submission" date="2021-03" db="EMBL/GenBank/DDBJ databases">
        <title>Isolation and description of Capnocytophaga bilenii sp. nov., a novel Capnocytophaga species, isolated from a gingivitis subject.</title>
        <authorList>
            <person name="Antezack A."/>
            <person name="Monnet-Corti V."/>
            <person name="La Scola B."/>
        </authorList>
    </citation>
    <scope>NUCLEOTIDE SEQUENCE [LARGE SCALE GENOMIC DNA]</scope>
    <source>
        <strain evidence="1 2">Marseille-Q4570</strain>
    </source>
</reference>
<dbReference type="RefSeq" id="WP_208059493.1">
    <property type="nucleotide sequence ID" value="NZ_JAGDYP010000013.1"/>
</dbReference>